<dbReference type="InterPro" id="IPR003337">
    <property type="entry name" value="Trehalose_PPase"/>
</dbReference>
<dbReference type="InterPro" id="IPR023214">
    <property type="entry name" value="HAD_sf"/>
</dbReference>
<reference evidence="5" key="2">
    <citation type="journal article" date="2022" name="Nat. Microbiol.">
        <title>A closed Candidatus Odinarchaeum chromosome exposes Asgard archaeal viruses.</title>
        <authorList>
            <person name="Tamarit D."/>
            <person name="Caceres E.F."/>
            <person name="Krupovic M."/>
            <person name="Nijland R."/>
            <person name="Eme L."/>
            <person name="Robinson N.P."/>
            <person name="Ettema T.J.G."/>
        </authorList>
    </citation>
    <scope>NUCLEOTIDE SEQUENCE</scope>
    <source>
        <strain evidence="5">LCB_4</strain>
    </source>
</reference>
<evidence type="ECO:0000256" key="4">
    <source>
        <dbReference type="RuleBase" id="RU361117"/>
    </source>
</evidence>
<dbReference type="InterPro" id="IPR044651">
    <property type="entry name" value="OTSB-like"/>
</dbReference>
<keyword evidence="4" id="KW-0460">Magnesium</keyword>
<dbReference type="AlphaFoldDB" id="A0AAF0IBZ7"/>
<comment type="cofactor">
    <cofactor evidence="4">
        <name>Mg(2+)</name>
        <dbReference type="ChEBI" id="CHEBI:18420"/>
    </cofactor>
</comment>
<dbReference type="EC" id="3.1.3.12" evidence="4"/>
<dbReference type="GO" id="GO:0005992">
    <property type="term" value="P:trehalose biosynthetic process"/>
    <property type="evidence" value="ECO:0007669"/>
    <property type="project" value="InterPro"/>
</dbReference>
<dbReference type="GO" id="GO:0046872">
    <property type="term" value="F:metal ion binding"/>
    <property type="evidence" value="ECO:0007669"/>
    <property type="project" value="UniProtKB-KW"/>
</dbReference>
<dbReference type="Pfam" id="PF02358">
    <property type="entry name" value="Trehalose_PPase"/>
    <property type="match status" value="1"/>
</dbReference>
<accession>A0AAF0IBZ7</accession>
<dbReference type="Gene3D" id="3.30.70.1020">
    <property type="entry name" value="Trehalose-6-phosphate phosphatase related protein, domain 2"/>
    <property type="match status" value="1"/>
</dbReference>
<evidence type="ECO:0000313" key="5">
    <source>
        <dbReference type="EMBL" id="WEU40362.1"/>
    </source>
</evidence>
<proteinExistence type="inferred from homology"/>
<dbReference type="InterPro" id="IPR006379">
    <property type="entry name" value="HAD-SF_hydro_IIB"/>
</dbReference>
<dbReference type="PANTHER" id="PTHR43768">
    <property type="entry name" value="TREHALOSE 6-PHOSPHATE PHOSPHATASE"/>
    <property type="match status" value="1"/>
</dbReference>
<name>A0AAF0IBZ7_ODILC</name>
<comment type="function">
    <text evidence="4">Removes the phosphate from trehalose 6-phosphate to produce free trehalose.</text>
</comment>
<comment type="catalytic activity">
    <reaction evidence="4">
        <text>alpha,alpha-trehalose 6-phosphate + H2O = alpha,alpha-trehalose + phosphate</text>
        <dbReference type="Rhea" id="RHEA:23420"/>
        <dbReference type="ChEBI" id="CHEBI:15377"/>
        <dbReference type="ChEBI" id="CHEBI:16551"/>
        <dbReference type="ChEBI" id="CHEBI:43474"/>
        <dbReference type="ChEBI" id="CHEBI:58429"/>
        <dbReference type="EC" id="3.1.3.12"/>
    </reaction>
</comment>
<dbReference type="Gene3D" id="3.40.50.1000">
    <property type="entry name" value="HAD superfamily/HAD-like"/>
    <property type="match status" value="1"/>
</dbReference>
<organism evidence="5 6">
    <name type="scientific">Odinarchaeota yellowstonii (strain LCB_4)</name>
    <dbReference type="NCBI Taxonomy" id="1841599"/>
    <lineage>
        <taxon>Archaea</taxon>
        <taxon>Promethearchaeati</taxon>
        <taxon>Candidatus Odinarchaeota</taxon>
        <taxon>Candidatus Odinarchaeia</taxon>
        <taxon>Candidatus Odinarchaeales</taxon>
        <taxon>Candidatus Odinarchaeaceae</taxon>
        <taxon>Candidatus Odinarchaeum</taxon>
    </lineage>
</organism>
<dbReference type="NCBIfam" id="TIGR01484">
    <property type="entry name" value="HAD-SF-IIB"/>
    <property type="match status" value="1"/>
</dbReference>
<dbReference type="GO" id="GO:0004805">
    <property type="term" value="F:trehalose-phosphatase activity"/>
    <property type="evidence" value="ECO:0007669"/>
    <property type="project" value="UniProtKB-EC"/>
</dbReference>
<dbReference type="InterPro" id="IPR036412">
    <property type="entry name" value="HAD-like_sf"/>
</dbReference>
<dbReference type="NCBIfam" id="TIGR00685">
    <property type="entry name" value="T6PP"/>
    <property type="match status" value="1"/>
</dbReference>
<dbReference type="PANTHER" id="PTHR43768:SF3">
    <property type="entry name" value="TREHALOSE 6-PHOSPHATE PHOSPHATASE"/>
    <property type="match status" value="1"/>
</dbReference>
<keyword evidence="3 4" id="KW-0378">Hydrolase</keyword>
<evidence type="ECO:0000313" key="6">
    <source>
        <dbReference type="Proteomes" id="UP000186851"/>
    </source>
</evidence>
<evidence type="ECO:0000256" key="3">
    <source>
        <dbReference type="ARBA" id="ARBA00022801"/>
    </source>
</evidence>
<sequence>MSGVKPIHLFKALSEIELRMRKAERIIIFTDYDGTLIPTAERPELAVADEELKTLLNNLASNPRIKIIIASGRAIQTLKRLIPLKNVIYAGDHGINVEFPSGEVFTWRKAKLVNPLVEEIYRELSEFFKNERGVIIEKKNSNLSVHYRLLTDFNKIRETVQATYLIVEKCDKNNLLQVFTGSKIVEIRAKGWDKGKVVEIAGRKLKITSRDLVFFIGDDVTDEDGFRKIKPTGVSVIVKNGCERETVAEYFLNDPFELRFFLHNLPLKLVNSNI</sequence>
<reference evidence="5" key="1">
    <citation type="journal article" date="2017" name="Nature">
        <title>Asgard archaea illuminate the origin of eukaryotic cellular complexity.</title>
        <authorList>
            <person name="Zaremba-Niedzwiedzka K."/>
            <person name="Caceres E.F."/>
            <person name="Saw J.H."/>
            <person name="Backstrom D."/>
            <person name="Juzokaite L."/>
            <person name="Vancaester E."/>
            <person name="Seitz K.W."/>
            <person name="Anantharaman K."/>
            <person name="Starnawski P."/>
            <person name="Kjeldsen K.U."/>
            <person name="Scott M.B."/>
            <person name="Nunoura T."/>
            <person name="Banfield J.F."/>
            <person name="Schramm A."/>
            <person name="Baker B.J."/>
            <person name="Spang A."/>
            <person name="Ettema T.J.G."/>
        </authorList>
    </citation>
    <scope>NUCLEOTIDE SEQUENCE</scope>
    <source>
        <strain evidence="5">LCB_4</strain>
    </source>
</reference>
<gene>
    <name evidence="5" type="primary">otsB</name>
    <name evidence="5" type="ORF">OdinLCB4_000050</name>
</gene>
<evidence type="ECO:0000256" key="1">
    <source>
        <dbReference type="ARBA" id="ARBA00005199"/>
    </source>
</evidence>
<dbReference type="SUPFAM" id="SSF56784">
    <property type="entry name" value="HAD-like"/>
    <property type="match status" value="1"/>
</dbReference>
<comment type="similarity">
    <text evidence="2 4">Belongs to the trehalose phosphatase family.</text>
</comment>
<keyword evidence="4" id="KW-0479">Metal-binding</keyword>
<evidence type="ECO:0000256" key="2">
    <source>
        <dbReference type="ARBA" id="ARBA00008770"/>
    </source>
</evidence>
<dbReference type="KEGG" id="oyw:OdinLCB4_000050"/>
<dbReference type="Proteomes" id="UP000186851">
    <property type="component" value="Chromosome"/>
</dbReference>
<dbReference type="EMBL" id="CP091871">
    <property type="protein sequence ID" value="WEU40362.1"/>
    <property type="molecule type" value="Genomic_DNA"/>
</dbReference>
<comment type="pathway">
    <text evidence="1 4">Glycan biosynthesis; trehalose biosynthesis.</text>
</comment>
<protein>
    <recommendedName>
        <fullName evidence="4">Trehalose 6-phosphate phosphatase</fullName>
        <ecNumber evidence="4">3.1.3.12</ecNumber>
    </recommendedName>
</protein>